<comment type="caution">
    <text evidence="7">The sequence shown here is derived from an EMBL/GenBank/DDBJ whole genome shotgun (WGS) entry which is preliminary data.</text>
</comment>
<evidence type="ECO:0000259" key="6">
    <source>
        <dbReference type="PROSITE" id="PS51831"/>
    </source>
</evidence>
<dbReference type="SUPFAM" id="SSF109604">
    <property type="entry name" value="HD-domain/PDEase-like"/>
    <property type="match status" value="1"/>
</dbReference>
<dbReference type="GO" id="GO:0016787">
    <property type="term" value="F:hydrolase activity"/>
    <property type="evidence" value="ECO:0007669"/>
    <property type="project" value="UniProtKB-KW"/>
</dbReference>
<protein>
    <recommendedName>
        <fullName evidence="6">HD domain-containing protein</fullName>
    </recommendedName>
</protein>
<evidence type="ECO:0000256" key="2">
    <source>
        <dbReference type="ARBA" id="ARBA00022695"/>
    </source>
</evidence>
<dbReference type="AlphaFoldDB" id="X0WPX0"/>
<accession>X0WPX0</accession>
<dbReference type="HAMAP" id="MF_00277">
    <property type="entry name" value="PII_uridylyl_transf"/>
    <property type="match status" value="1"/>
</dbReference>
<keyword evidence="2" id="KW-0548">Nucleotidyltransferase</keyword>
<keyword evidence="3" id="KW-0378">Hydrolase</keyword>
<dbReference type="SMART" id="SM00471">
    <property type="entry name" value="HDc"/>
    <property type="match status" value="1"/>
</dbReference>
<evidence type="ECO:0000313" key="7">
    <source>
        <dbReference type="EMBL" id="GAG26558.1"/>
    </source>
</evidence>
<keyword evidence="5" id="KW-0511">Multifunctional enzyme</keyword>
<evidence type="ECO:0000256" key="3">
    <source>
        <dbReference type="ARBA" id="ARBA00022801"/>
    </source>
</evidence>
<dbReference type="PANTHER" id="PTHR47320">
    <property type="entry name" value="BIFUNCTIONAL URIDYLYLTRANSFERASE/URIDYLYL-REMOVING ENZYME"/>
    <property type="match status" value="1"/>
</dbReference>
<dbReference type="PANTHER" id="PTHR47320:SF1">
    <property type="entry name" value="BIFUNCTIONAL URIDYLYLTRANSFERASE_URIDYLYL-REMOVING ENZYME"/>
    <property type="match status" value="1"/>
</dbReference>
<sequence>AHATWGAVHRAAPKYSDEMTDEVATRFLSLLGQPPRLGELLRRLHELRVLEKIIPAFTRARCLLQFNQYHKFTVDEHCIRAVECATEFASDEGPIGEIYRSLRHKHLLHLALLIHDLGKGFEEDHSEVGLRIAEETAERLDLGERETDKLKFLVHRHLLMSHLAFRRDTSDPRVLVNFAVEVGSPEILKMLTILTAADLAAVGPGVLNQWKMDVLAELYHRTNEHLAGEAVSRPSQVDECREATRHLLDSGQRTPWHDQQ</sequence>
<keyword evidence="1" id="KW-0808">Transferase</keyword>
<dbReference type="GO" id="GO:0008773">
    <property type="term" value="F:[protein-PII] uridylyltransferase activity"/>
    <property type="evidence" value="ECO:0007669"/>
    <property type="project" value="InterPro"/>
</dbReference>
<dbReference type="EMBL" id="BARS01033518">
    <property type="protein sequence ID" value="GAG26558.1"/>
    <property type="molecule type" value="Genomic_DNA"/>
</dbReference>
<feature type="non-terminal residue" evidence="7">
    <location>
        <position position="1"/>
    </location>
</feature>
<evidence type="ECO:0000256" key="4">
    <source>
        <dbReference type="ARBA" id="ARBA00022842"/>
    </source>
</evidence>
<dbReference type="InterPro" id="IPR003607">
    <property type="entry name" value="HD/PDEase_dom"/>
</dbReference>
<feature type="domain" description="HD" evidence="6">
    <location>
        <begin position="74"/>
        <end position="197"/>
    </location>
</feature>
<dbReference type="PROSITE" id="PS51831">
    <property type="entry name" value="HD"/>
    <property type="match status" value="1"/>
</dbReference>
<gene>
    <name evidence="7" type="ORF">S01H1_51891</name>
</gene>
<dbReference type="Gene3D" id="1.10.3090.10">
    <property type="entry name" value="cca-adding enzyme, domain 2"/>
    <property type="match status" value="1"/>
</dbReference>
<keyword evidence="4" id="KW-0460">Magnesium</keyword>
<evidence type="ECO:0000256" key="5">
    <source>
        <dbReference type="ARBA" id="ARBA00023268"/>
    </source>
</evidence>
<dbReference type="InterPro" id="IPR006674">
    <property type="entry name" value="HD_domain"/>
</dbReference>
<dbReference type="Pfam" id="PF01966">
    <property type="entry name" value="HD"/>
    <property type="match status" value="1"/>
</dbReference>
<proteinExistence type="inferred from homology"/>
<feature type="non-terminal residue" evidence="7">
    <location>
        <position position="260"/>
    </location>
</feature>
<evidence type="ECO:0000256" key="1">
    <source>
        <dbReference type="ARBA" id="ARBA00022679"/>
    </source>
</evidence>
<name>X0WPX0_9ZZZZ</name>
<dbReference type="InterPro" id="IPR010043">
    <property type="entry name" value="UTase/UR"/>
</dbReference>
<organism evidence="7">
    <name type="scientific">marine sediment metagenome</name>
    <dbReference type="NCBI Taxonomy" id="412755"/>
    <lineage>
        <taxon>unclassified sequences</taxon>
        <taxon>metagenomes</taxon>
        <taxon>ecological metagenomes</taxon>
    </lineage>
</organism>
<reference evidence="7" key="1">
    <citation type="journal article" date="2014" name="Front. Microbiol.">
        <title>High frequency of phylogenetically diverse reductive dehalogenase-homologous genes in deep subseafloor sedimentary metagenomes.</title>
        <authorList>
            <person name="Kawai M."/>
            <person name="Futagami T."/>
            <person name="Toyoda A."/>
            <person name="Takaki Y."/>
            <person name="Nishi S."/>
            <person name="Hori S."/>
            <person name="Arai W."/>
            <person name="Tsubouchi T."/>
            <person name="Morono Y."/>
            <person name="Uchiyama I."/>
            <person name="Ito T."/>
            <person name="Fujiyama A."/>
            <person name="Inagaki F."/>
            <person name="Takami H."/>
        </authorList>
    </citation>
    <scope>NUCLEOTIDE SEQUENCE</scope>
    <source>
        <strain evidence="7">Expedition CK06-06</strain>
    </source>
</reference>